<feature type="domain" description="Inner membrane protein YgaP-like transmembrane" evidence="2">
    <location>
        <begin position="1"/>
        <end position="63"/>
    </location>
</feature>
<dbReference type="AlphaFoldDB" id="W4QCV3"/>
<dbReference type="InterPro" id="IPR021309">
    <property type="entry name" value="YgaP-like_TM"/>
</dbReference>
<keyword evidence="4" id="KW-1185">Reference proteome</keyword>
<dbReference type="STRING" id="1236971.JCM9152_854"/>
<dbReference type="Proteomes" id="UP000018895">
    <property type="component" value="Unassembled WGS sequence"/>
</dbReference>
<evidence type="ECO:0000313" key="4">
    <source>
        <dbReference type="Proteomes" id="UP000018895"/>
    </source>
</evidence>
<proteinExistence type="predicted"/>
<dbReference type="Pfam" id="PF11127">
    <property type="entry name" value="YgaP-like_TM"/>
    <property type="match status" value="1"/>
</dbReference>
<evidence type="ECO:0000313" key="3">
    <source>
        <dbReference type="EMBL" id="GAE29493.1"/>
    </source>
</evidence>
<dbReference type="EMBL" id="BAUU01000005">
    <property type="protein sequence ID" value="GAE29493.1"/>
    <property type="molecule type" value="Genomic_DNA"/>
</dbReference>
<feature type="region of interest" description="Disordered" evidence="1">
    <location>
        <begin position="70"/>
        <end position="93"/>
    </location>
</feature>
<name>W4QCV3_9BACI</name>
<gene>
    <name evidence="3" type="ORF">JCM9152_854</name>
</gene>
<comment type="caution">
    <text evidence="3">The sequence shown here is derived from an EMBL/GenBank/DDBJ whole genome shotgun (WGS) entry which is preliminary data.</text>
</comment>
<evidence type="ECO:0000256" key="1">
    <source>
        <dbReference type="SAM" id="MobiDB-lite"/>
    </source>
</evidence>
<dbReference type="RefSeq" id="WP_035341194.1">
    <property type="nucleotide sequence ID" value="NZ_BAUU01000005.1"/>
</dbReference>
<evidence type="ECO:0000259" key="2">
    <source>
        <dbReference type="Pfam" id="PF11127"/>
    </source>
</evidence>
<organism evidence="3 4">
    <name type="scientific">Halalkalibacter hemicellulosilyticusJCM 9152</name>
    <dbReference type="NCBI Taxonomy" id="1236971"/>
    <lineage>
        <taxon>Bacteria</taxon>
        <taxon>Bacillati</taxon>
        <taxon>Bacillota</taxon>
        <taxon>Bacilli</taxon>
        <taxon>Bacillales</taxon>
        <taxon>Bacillaceae</taxon>
        <taxon>Halalkalibacter</taxon>
    </lineage>
</organism>
<feature type="compositionally biased region" description="Polar residues" evidence="1">
    <location>
        <begin position="76"/>
        <end position="93"/>
    </location>
</feature>
<dbReference type="OrthoDB" id="5405951at2"/>
<protein>
    <recommendedName>
        <fullName evidence="2">Inner membrane protein YgaP-like transmembrane domain-containing protein</fullName>
    </recommendedName>
</protein>
<accession>W4QCV3</accession>
<sequence length="93" mass="10329">MKPNISLIDSLCRITAGLTILAWSTAQLTKRQSSSAPILIAMLGSMKVAEGITRFCPLVYMAKQKIHHVVEEENSKPQPTNDHSTTPYQQSFQ</sequence>
<reference evidence="3" key="1">
    <citation type="journal article" date="2014" name="Genome Announc.">
        <title>Draft Genome Sequences of Three Alkaliphilic Bacillus Strains, Bacillus wakoensis JCM 9140T, Bacillus akibai JCM 9157T, and Bacillus hemicellulosilyticus JCM 9152T.</title>
        <authorList>
            <person name="Yuki M."/>
            <person name="Oshima K."/>
            <person name="Suda W."/>
            <person name="Oshida Y."/>
            <person name="Kitamura K."/>
            <person name="Iida T."/>
            <person name="Hattori M."/>
            <person name="Ohkuma M."/>
        </authorList>
    </citation>
    <scope>NUCLEOTIDE SEQUENCE [LARGE SCALE GENOMIC DNA]</scope>
    <source>
        <strain evidence="3">JCM 9152</strain>
    </source>
</reference>